<keyword evidence="5" id="KW-0812">Transmembrane</keyword>
<dbReference type="InterPro" id="IPR015424">
    <property type="entry name" value="PyrdxlP-dep_Trfase"/>
</dbReference>
<keyword evidence="3" id="KW-0808">Transferase</keyword>
<proteinExistence type="predicted"/>
<keyword evidence="6" id="KW-1185">Reference proteome</keyword>
<dbReference type="GeneID" id="101848769"/>
<evidence type="ECO:0000313" key="6">
    <source>
        <dbReference type="Proteomes" id="UP000694888"/>
    </source>
</evidence>
<accession>A0ABM0JZN0</accession>
<evidence type="ECO:0000256" key="1">
    <source>
        <dbReference type="ARBA" id="ARBA00001933"/>
    </source>
</evidence>
<evidence type="ECO:0000313" key="7">
    <source>
        <dbReference type="RefSeq" id="XP_005105290.1"/>
    </source>
</evidence>
<dbReference type="Gene3D" id="3.40.640.10">
    <property type="entry name" value="Type I PLP-dependent aspartate aminotransferase-like (Major domain)"/>
    <property type="match status" value="1"/>
</dbReference>
<keyword evidence="5" id="KW-1133">Transmembrane helix</keyword>
<evidence type="ECO:0000256" key="2">
    <source>
        <dbReference type="ARBA" id="ARBA00022576"/>
    </source>
</evidence>
<evidence type="ECO:0000256" key="5">
    <source>
        <dbReference type="SAM" id="Phobius"/>
    </source>
</evidence>
<feature type="transmembrane region" description="Helical" evidence="5">
    <location>
        <begin position="12"/>
        <end position="31"/>
    </location>
</feature>
<evidence type="ECO:0000256" key="3">
    <source>
        <dbReference type="ARBA" id="ARBA00022679"/>
    </source>
</evidence>
<keyword evidence="5" id="KW-0472">Membrane</keyword>
<name>A0ABM0JZN0_APLCA</name>
<dbReference type="Proteomes" id="UP000694888">
    <property type="component" value="Unplaced"/>
</dbReference>
<sequence length="203" mass="23172">MRYIINCFKVYLYSVIIFFLSQVPVVTYCSWKSHSSQWRILGAELSHCVKMDRISALLNSEPCPPEYEKFLSKGGKRLHPVELRQVLLKDLEREKAGKRLISMSNGLPNVDGFPIVGTDIHLRDGSVLHIGEEQMNTASNYGLSEGYTPLREWLLELHKQEHKPPQLTRPNHPEDFHLVMTAGAFEGLRHENTTKENQCGLGT</sequence>
<gene>
    <name evidence="7" type="primary">LOC101848769</name>
</gene>
<dbReference type="RefSeq" id="XP_005105290.1">
    <property type="nucleotide sequence ID" value="XM_005105233.2"/>
</dbReference>
<dbReference type="PANTHER" id="PTHR42790:SF19">
    <property type="entry name" value="KYNURENINE_ALPHA-AMINOADIPATE AMINOTRANSFERASE, MITOCHONDRIAL"/>
    <property type="match status" value="1"/>
</dbReference>
<dbReference type="SUPFAM" id="SSF53383">
    <property type="entry name" value="PLP-dependent transferases"/>
    <property type="match status" value="1"/>
</dbReference>
<comment type="cofactor">
    <cofactor evidence="1">
        <name>pyridoxal 5'-phosphate</name>
        <dbReference type="ChEBI" id="CHEBI:597326"/>
    </cofactor>
</comment>
<organism evidence="6 7">
    <name type="scientific">Aplysia californica</name>
    <name type="common">California sea hare</name>
    <dbReference type="NCBI Taxonomy" id="6500"/>
    <lineage>
        <taxon>Eukaryota</taxon>
        <taxon>Metazoa</taxon>
        <taxon>Spiralia</taxon>
        <taxon>Lophotrochozoa</taxon>
        <taxon>Mollusca</taxon>
        <taxon>Gastropoda</taxon>
        <taxon>Heterobranchia</taxon>
        <taxon>Euthyneura</taxon>
        <taxon>Tectipleura</taxon>
        <taxon>Aplysiida</taxon>
        <taxon>Aplysioidea</taxon>
        <taxon>Aplysiidae</taxon>
        <taxon>Aplysia</taxon>
    </lineage>
</organism>
<reference evidence="7" key="1">
    <citation type="submission" date="2025-08" db="UniProtKB">
        <authorList>
            <consortium name="RefSeq"/>
        </authorList>
    </citation>
    <scope>IDENTIFICATION</scope>
</reference>
<keyword evidence="2" id="KW-0032">Aminotransferase</keyword>
<dbReference type="InterPro" id="IPR015421">
    <property type="entry name" value="PyrdxlP-dep_Trfase_major"/>
</dbReference>
<protein>
    <submittedName>
        <fullName evidence="7">Kynurenine/alpha-aminoadipate aminotransferase, mitochondrial-like</fullName>
    </submittedName>
</protein>
<keyword evidence="4" id="KW-0663">Pyridoxal phosphate</keyword>
<dbReference type="PANTHER" id="PTHR42790">
    <property type="entry name" value="AMINOTRANSFERASE"/>
    <property type="match status" value="1"/>
</dbReference>
<dbReference type="InterPro" id="IPR050859">
    <property type="entry name" value="Class-I_PLP-dep_aminotransf"/>
</dbReference>
<evidence type="ECO:0000256" key="4">
    <source>
        <dbReference type="ARBA" id="ARBA00022898"/>
    </source>
</evidence>